<dbReference type="InParanoid" id="T1EES7"/>
<dbReference type="eggNOG" id="KOG1545">
    <property type="taxonomic scope" value="Eukaryota"/>
</dbReference>
<sequence>MTSNQSSSASLQLDISQTPSESHLLEERLRLNVSGQYFDVRLAVLEKHPDTLLGNKLARSKYYDPLRKEFFFDRHRPTFEVIFSYYLHGKKLHRPNLIPEDVFLDELFFFQIEKHVINDYKRQEGHSEEEEELPQQEEGLKKCFWDLFEHPKSSKPALIVALTSVTMTIIAIVLLCVETLPQYKKFSCLASVRLFSLNFLDISKNPFFIIESVCNVWFTIEVVVRLASCPSKINFIKDFKNIVDILSIVPYYVTVFTLTLTKKDCLFSQNSSDALAFLRVIRLVRIFKLTKHSIGLQVLVLTFKASIEGLGMFFATLIVCMLLYSSALYYAEANYKGHASKSVFSVCMC</sequence>
<keyword evidence="11" id="KW-0325">Glycoprotein</keyword>
<reference evidence="15 17" key="2">
    <citation type="journal article" date="2013" name="Nature">
        <title>Insights into bilaterian evolution from three spiralian genomes.</title>
        <authorList>
            <person name="Simakov O."/>
            <person name="Marletaz F."/>
            <person name="Cho S.J."/>
            <person name="Edsinger-Gonzales E."/>
            <person name="Havlak P."/>
            <person name="Hellsten U."/>
            <person name="Kuo D.H."/>
            <person name="Larsson T."/>
            <person name="Lv J."/>
            <person name="Arendt D."/>
            <person name="Savage R."/>
            <person name="Osoegawa K."/>
            <person name="de Jong P."/>
            <person name="Grimwood J."/>
            <person name="Chapman J.A."/>
            <person name="Shapiro H."/>
            <person name="Aerts A."/>
            <person name="Otillar R.P."/>
            <person name="Terry A.Y."/>
            <person name="Boore J.L."/>
            <person name="Grigoriev I.V."/>
            <person name="Lindberg D.R."/>
            <person name="Seaver E.C."/>
            <person name="Weisblat D.A."/>
            <person name="Putnam N.H."/>
            <person name="Rokhsar D.S."/>
        </authorList>
    </citation>
    <scope>NUCLEOTIDE SEQUENCE</scope>
</reference>
<evidence type="ECO:0000256" key="10">
    <source>
        <dbReference type="ARBA" id="ARBA00023136"/>
    </source>
</evidence>
<dbReference type="SUPFAM" id="SSF54695">
    <property type="entry name" value="POZ domain"/>
    <property type="match status" value="1"/>
</dbReference>
<dbReference type="CTD" id="20195079"/>
<dbReference type="SMART" id="SM00225">
    <property type="entry name" value="BTB"/>
    <property type="match status" value="1"/>
</dbReference>
<evidence type="ECO:0000256" key="13">
    <source>
        <dbReference type="SAM" id="Phobius"/>
    </source>
</evidence>
<keyword evidence="5" id="KW-0631">Potassium channel</keyword>
<dbReference type="RefSeq" id="XP_009011750.1">
    <property type="nucleotide sequence ID" value="XM_009013502.1"/>
</dbReference>
<dbReference type="Pfam" id="PF02214">
    <property type="entry name" value="BTB_2"/>
    <property type="match status" value="1"/>
</dbReference>
<dbReference type="GO" id="GO:0071805">
    <property type="term" value="P:potassium ion transmembrane transport"/>
    <property type="evidence" value="ECO:0000318"/>
    <property type="project" value="GO_Central"/>
</dbReference>
<evidence type="ECO:0000313" key="15">
    <source>
        <dbReference type="EMBL" id="ESO09936.1"/>
    </source>
</evidence>
<keyword evidence="2" id="KW-0813">Transport</keyword>
<reference evidence="17" key="1">
    <citation type="submission" date="2012-12" db="EMBL/GenBank/DDBJ databases">
        <authorList>
            <person name="Hellsten U."/>
            <person name="Grimwood J."/>
            <person name="Chapman J.A."/>
            <person name="Shapiro H."/>
            <person name="Aerts A."/>
            <person name="Otillar R.P."/>
            <person name="Terry A.Y."/>
            <person name="Boore J.L."/>
            <person name="Simakov O."/>
            <person name="Marletaz F."/>
            <person name="Cho S.-J."/>
            <person name="Edsinger-Gonzales E."/>
            <person name="Havlak P."/>
            <person name="Kuo D.-H."/>
            <person name="Larsson T."/>
            <person name="Lv J."/>
            <person name="Arendt D."/>
            <person name="Savage R."/>
            <person name="Osoegawa K."/>
            <person name="de Jong P."/>
            <person name="Lindberg D.R."/>
            <person name="Seaver E.C."/>
            <person name="Weisblat D.A."/>
            <person name="Putnam N.H."/>
            <person name="Grigoriev I.V."/>
            <person name="Rokhsar D.S."/>
        </authorList>
    </citation>
    <scope>NUCLEOTIDE SEQUENCE</scope>
</reference>
<evidence type="ECO:0000259" key="14">
    <source>
        <dbReference type="SMART" id="SM00225"/>
    </source>
</evidence>
<dbReference type="SUPFAM" id="SSF81324">
    <property type="entry name" value="Voltage-gated potassium channels"/>
    <property type="match status" value="1"/>
</dbReference>
<keyword evidence="8 13" id="KW-1133">Transmembrane helix</keyword>
<proteinExistence type="predicted"/>
<evidence type="ECO:0000256" key="12">
    <source>
        <dbReference type="ARBA" id="ARBA00023303"/>
    </source>
</evidence>
<dbReference type="InterPro" id="IPR003131">
    <property type="entry name" value="T1-type_BTB"/>
</dbReference>
<evidence type="ECO:0000313" key="16">
    <source>
        <dbReference type="EnsemblMetazoa" id="HelroP109357"/>
    </source>
</evidence>
<dbReference type="STRING" id="6412.T1EES7"/>
<keyword evidence="10 13" id="KW-0472">Membrane</keyword>
<evidence type="ECO:0000256" key="2">
    <source>
        <dbReference type="ARBA" id="ARBA00022448"/>
    </source>
</evidence>
<dbReference type="GO" id="GO:0008076">
    <property type="term" value="C:voltage-gated potassium channel complex"/>
    <property type="evidence" value="ECO:0000318"/>
    <property type="project" value="GO_Central"/>
</dbReference>
<dbReference type="InterPro" id="IPR003972">
    <property type="entry name" value="K_chnl_volt-dep_Kv1"/>
</dbReference>
<keyword evidence="4 13" id="KW-0812">Transmembrane</keyword>
<evidence type="ECO:0000256" key="4">
    <source>
        <dbReference type="ARBA" id="ARBA00022692"/>
    </source>
</evidence>
<evidence type="ECO:0000256" key="9">
    <source>
        <dbReference type="ARBA" id="ARBA00023065"/>
    </source>
</evidence>
<keyword evidence="3" id="KW-0633">Potassium transport</keyword>
<dbReference type="GO" id="GO:0016020">
    <property type="term" value="C:membrane"/>
    <property type="evidence" value="ECO:0000318"/>
    <property type="project" value="GO_Central"/>
</dbReference>
<evidence type="ECO:0000313" key="17">
    <source>
        <dbReference type="Proteomes" id="UP000015101"/>
    </source>
</evidence>
<dbReference type="InterPro" id="IPR027359">
    <property type="entry name" value="Volt_channel_dom_sf"/>
</dbReference>
<feature type="transmembrane region" description="Helical" evidence="13">
    <location>
        <begin position="313"/>
        <end position="331"/>
    </location>
</feature>
<dbReference type="EMBL" id="AMQM01002843">
    <property type="status" value="NOT_ANNOTATED_CDS"/>
    <property type="molecule type" value="Genomic_DNA"/>
</dbReference>
<dbReference type="InterPro" id="IPR000210">
    <property type="entry name" value="BTB/POZ_dom"/>
</dbReference>
<evidence type="ECO:0000256" key="5">
    <source>
        <dbReference type="ARBA" id="ARBA00022826"/>
    </source>
</evidence>
<keyword evidence="12" id="KW-0407">Ion channel</keyword>
<evidence type="ECO:0000256" key="8">
    <source>
        <dbReference type="ARBA" id="ARBA00022989"/>
    </source>
</evidence>
<dbReference type="EMBL" id="AMQM01002842">
    <property type="status" value="NOT_ANNOTATED_CDS"/>
    <property type="molecule type" value="Genomic_DNA"/>
</dbReference>
<dbReference type="EMBL" id="KB095905">
    <property type="protein sequence ID" value="ESO09936.1"/>
    <property type="molecule type" value="Genomic_DNA"/>
</dbReference>
<dbReference type="FunFam" id="1.20.120.350:FF:000028">
    <property type="entry name" value="Potassium voltage-gated channel subfamily a member"/>
    <property type="match status" value="1"/>
</dbReference>
<dbReference type="KEGG" id="hro:HELRODRAFT_109357"/>
<dbReference type="Pfam" id="PF00520">
    <property type="entry name" value="Ion_trans"/>
    <property type="match status" value="1"/>
</dbReference>
<keyword evidence="6" id="KW-0851">Voltage-gated channel</keyword>
<dbReference type="GO" id="GO:0051260">
    <property type="term" value="P:protein homooligomerization"/>
    <property type="evidence" value="ECO:0007669"/>
    <property type="project" value="InterPro"/>
</dbReference>
<dbReference type="HOGENOM" id="CLU_011722_4_0_1"/>
<dbReference type="InterPro" id="IPR005821">
    <property type="entry name" value="Ion_trans_dom"/>
</dbReference>
<reference evidence="16" key="3">
    <citation type="submission" date="2015-06" db="UniProtKB">
        <authorList>
            <consortium name="EnsemblMetazoa"/>
        </authorList>
    </citation>
    <scope>IDENTIFICATION</scope>
</reference>
<dbReference type="OrthoDB" id="415460at2759"/>
<evidence type="ECO:0000256" key="7">
    <source>
        <dbReference type="ARBA" id="ARBA00022958"/>
    </source>
</evidence>
<dbReference type="GO" id="GO:0005251">
    <property type="term" value="F:delayed rectifier potassium channel activity"/>
    <property type="evidence" value="ECO:0000318"/>
    <property type="project" value="GO_Central"/>
</dbReference>
<dbReference type="PRINTS" id="PR00169">
    <property type="entry name" value="KCHANNEL"/>
</dbReference>
<evidence type="ECO:0000256" key="11">
    <source>
        <dbReference type="ARBA" id="ARBA00023180"/>
    </source>
</evidence>
<dbReference type="GO" id="GO:0001508">
    <property type="term" value="P:action potential"/>
    <property type="evidence" value="ECO:0000318"/>
    <property type="project" value="GO_Central"/>
</dbReference>
<keyword evidence="9" id="KW-0406">Ion transport</keyword>
<dbReference type="InterPro" id="IPR003968">
    <property type="entry name" value="K_chnl_volt-dep_Kv"/>
</dbReference>
<dbReference type="PRINTS" id="PR01491">
    <property type="entry name" value="KVCHANNEL"/>
</dbReference>
<keyword evidence="17" id="KW-1185">Reference proteome</keyword>
<name>T1EES7_HELRO</name>
<dbReference type="AlphaFoldDB" id="T1EES7"/>
<keyword evidence="7" id="KW-0630">Potassium</keyword>
<organism evidence="16 17">
    <name type="scientific">Helobdella robusta</name>
    <name type="common">Californian leech</name>
    <dbReference type="NCBI Taxonomy" id="6412"/>
    <lineage>
        <taxon>Eukaryota</taxon>
        <taxon>Metazoa</taxon>
        <taxon>Spiralia</taxon>
        <taxon>Lophotrochozoa</taxon>
        <taxon>Annelida</taxon>
        <taxon>Clitellata</taxon>
        <taxon>Hirudinea</taxon>
        <taxon>Rhynchobdellida</taxon>
        <taxon>Glossiphoniidae</taxon>
        <taxon>Helobdella</taxon>
    </lineage>
</organism>
<accession>T1EES7</accession>
<feature type="domain" description="BTB" evidence="14">
    <location>
        <begin position="27"/>
        <end position="127"/>
    </location>
</feature>
<dbReference type="Proteomes" id="UP000015101">
    <property type="component" value="Unassembled WGS sequence"/>
</dbReference>
<evidence type="ECO:0000256" key="1">
    <source>
        <dbReference type="ARBA" id="ARBA00004141"/>
    </source>
</evidence>
<dbReference type="Gene3D" id="3.30.710.10">
    <property type="entry name" value="Potassium Channel Kv1.1, Chain A"/>
    <property type="match status" value="1"/>
</dbReference>
<dbReference type="PANTHER" id="PTHR11537:SF113">
    <property type="entry name" value="POTASSIUM VOLTAGE-GATED CHANNEL PROTEIN SHAKER"/>
    <property type="match status" value="1"/>
</dbReference>
<dbReference type="PANTHER" id="PTHR11537">
    <property type="entry name" value="VOLTAGE-GATED POTASSIUM CHANNEL"/>
    <property type="match status" value="1"/>
</dbReference>
<evidence type="ECO:0000256" key="6">
    <source>
        <dbReference type="ARBA" id="ARBA00022882"/>
    </source>
</evidence>
<gene>
    <name evidence="16" type="primary">20195079</name>
    <name evidence="15" type="ORF">HELRODRAFT_109357</name>
</gene>
<dbReference type="GeneID" id="20195079"/>
<protein>
    <recommendedName>
        <fullName evidence="14">BTB domain-containing protein</fullName>
    </recommendedName>
</protein>
<dbReference type="PRINTS" id="PR01496">
    <property type="entry name" value="SHAKERCHANEL"/>
</dbReference>
<dbReference type="EnsemblMetazoa" id="HelroT109357">
    <property type="protein sequence ID" value="HelroP109357"/>
    <property type="gene ID" value="HelroG109357"/>
</dbReference>
<dbReference type="FunFam" id="3.30.710.10:FF:000053">
    <property type="entry name" value="potassium voltage-gated channel subfamily A member 4"/>
    <property type="match status" value="1"/>
</dbReference>
<comment type="subcellular location">
    <subcellularLocation>
        <location evidence="1">Membrane</location>
        <topology evidence="1">Multi-pass membrane protein</topology>
    </subcellularLocation>
</comment>
<dbReference type="Gene3D" id="1.20.120.350">
    <property type="entry name" value="Voltage-gated potassium channels. Chain C"/>
    <property type="match status" value="1"/>
</dbReference>
<evidence type="ECO:0000256" key="3">
    <source>
        <dbReference type="ARBA" id="ARBA00022538"/>
    </source>
</evidence>
<dbReference type="InterPro" id="IPR028325">
    <property type="entry name" value="VG_K_chnl"/>
</dbReference>
<feature type="transmembrane region" description="Helical" evidence="13">
    <location>
        <begin position="157"/>
        <end position="177"/>
    </location>
</feature>
<dbReference type="InterPro" id="IPR011333">
    <property type="entry name" value="SKP1/BTB/POZ_sf"/>
</dbReference>